<comment type="caution">
    <text evidence="2">The sequence shown here is derived from an EMBL/GenBank/DDBJ whole genome shotgun (WGS) entry which is preliminary data.</text>
</comment>
<proteinExistence type="predicted"/>
<reference evidence="2 3" key="1">
    <citation type="submission" date="2020-09" db="EMBL/GenBank/DDBJ databases">
        <title>De no assembly of potato wild relative species, Solanum commersonii.</title>
        <authorList>
            <person name="Cho K."/>
        </authorList>
    </citation>
    <scope>NUCLEOTIDE SEQUENCE [LARGE SCALE GENOMIC DNA]</scope>
    <source>
        <strain evidence="2">LZ3.2</strain>
        <tissue evidence="2">Leaf</tissue>
    </source>
</reference>
<protein>
    <submittedName>
        <fullName evidence="2">Uncharacterized protein</fullName>
    </submittedName>
</protein>
<feature type="signal peptide" evidence="1">
    <location>
        <begin position="1"/>
        <end position="21"/>
    </location>
</feature>
<evidence type="ECO:0000313" key="3">
    <source>
        <dbReference type="Proteomes" id="UP000824120"/>
    </source>
</evidence>
<dbReference type="Proteomes" id="UP000824120">
    <property type="component" value="Chromosome 7"/>
</dbReference>
<name>A0A9J5Y3A8_SOLCO</name>
<evidence type="ECO:0000256" key="1">
    <source>
        <dbReference type="SAM" id="SignalP"/>
    </source>
</evidence>
<sequence length="71" mass="7543">MMKFVVVIVTILTLLLSVANAQQCGSQAGGALCANRYKINGRQDKANSIKILSAYVEVCGIVANIFLDVLA</sequence>
<dbReference type="EMBL" id="JACXVP010000007">
    <property type="protein sequence ID" value="KAG5594442.1"/>
    <property type="molecule type" value="Genomic_DNA"/>
</dbReference>
<dbReference type="AlphaFoldDB" id="A0A9J5Y3A8"/>
<accession>A0A9J5Y3A8</accession>
<feature type="chain" id="PRO_5039908997" evidence="1">
    <location>
        <begin position="22"/>
        <end position="71"/>
    </location>
</feature>
<organism evidence="2 3">
    <name type="scientific">Solanum commersonii</name>
    <name type="common">Commerson's wild potato</name>
    <name type="synonym">Commerson's nightshade</name>
    <dbReference type="NCBI Taxonomy" id="4109"/>
    <lineage>
        <taxon>Eukaryota</taxon>
        <taxon>Viridiplantae</taxon>
        <taxon>Streptophyta</taxon>
        <taxon>Embryophyta</taxon>
        <taxon>Tracheophyta</taxon>
        <taxon>Spermatophyta</taxon>
        <taxon>Magnoliopsida</taxon>
        <taxon>eudicotyledons</taxon>
        <taxon>Gunneridae</taxon>
        <taxon>Pentapetalae</taxon>
        <taxon>asterids</taxon>
        <taxon>lamiids</taxon>
        <taxon>Solanales</taxon>
        <taxon>Solanaceae</taxon>
        <taxon>Solanoideae</taxon>
        <taxon>Solaneae</taxon>
        <taxon>Solanum</taxon>
    </lineage>
</organism>
<keyword evidence="1" id="KW-0732">Signal</keyword>
<evidence type="ECO:0000313" key="2">
    <source>
        <dbReference type="EMBL" id="KAG5594442.1"/>
    </source>
</evidence>
<keyword evidence="3" id="KW-1185">Reference proteome</keyword>
<gene>
    <name evidence="2" type="ORF">H5410_035674</name>
</gene>